<keyword evidence="5 6" id="KW-0663">Pyridoxal phosphate</keyword>
<dbReference type="Gene3D" id="3.90.1150.10">
    <property type="entry name" value="Aspartate Aminotransferase, domain 1"/>
    <property type="match status" value="1"/>
</dbReference>
<dbReference type="CDD" id="cd00610">
    <property type="entry name" value="OAT_like"/>
    <property type="match status" value="1"/>
</dbReference>
<dbReference type="GO" id="GO:0030170">
    <property type="term" value="F:pyridoxal phosphate binding"/>
    <property type="evidence" value="ECO:0007669"/>
    <property type="project" value="InterPro"/>
</dbReference>
<dbReference type="InterPro" id="IPR015424">
    <property type="entry name" value="PyrdxlP-dep_Trfase"/>
</dbReference>
<dbReference type="PROSITE" id="PS00600">
    <property type="entry name" value="AA_TRANSFER_CLASS_3"/>
    <property type="match status" value="1"/>
</dbReference>
<dbReference type="AlphaFoldDB" id="A0A7X4WCY9"/>
<gene>
    <name evidence="7" type="primary">gabT</name>
    <name evidence="7" type="ORF">CAG72_14685</name>
</gene>
<keyword evidence="4 7" id="KW-0808">Transferase</keyword>
<comment type="similarity">
    <text evidence="2 6">Belongs to the class-III pyridoxal-phosphate-dependent aminotransferase family.</text>
</comment>
<dbReference type="InterPro" id="IPR005814">
    <property type="entry name" value="Aminotrans_3"/>
</dbReference>
<dbReference type="InterPro" id="IPR004632">
    <property type="entry name" value="4NH2But_aminotransferase_bac"/>
</dbReference>
<dbReference type="InterPro" id="IPR015421">
    <property type="entry name" value="PyrdxlP-dep_Trfase_major"/>
</dbReference>
<comment type="caution">
    <text evidence="7">The sequence shown here is derived from an EMBL/GenBank/DDBJ whole genome shotgun (WGS) entry which is preliminary data.</text>
</comment>
<dbReference type="Gene3D" id="3.40.640.10">
    <property type="entry name" value="Type I PLP-dependent aspartate aminotransferase-like (Major domain)"/>
    <property type="match status" value="1"/>
</dbReference>
<evidence type="ECO:0000256" key="4">
    <source>
        <dbReference type="ARBA" id="ARBA00022679"/>
    </source>
</evidence>
<dbReference type="FunFam" id="3.40.640.10:FF:000013">
    <property type="entry name" value="4-aminobutyrate aminotransferase"/>
    <property type="match status" value="1"/>
</dbReference>
<dbReference type="EC" id="2.6.1.19" evidence="7"/>
<proteinExistence type="inferred from homology"/>
<evidence type="ECO:0000313" key="7">
    <source>
        <dbReference type="EMBL" id="NAW66459.1"/>
    </source>
</evidence>
<sequence length="423" mass="45013">MSNQAWQARKQQVIAQGMGNLNPLYVETAKNAEIWDIEGNRYIDFGSGIAVNNTGHSHPRIVEAVKAQLDNFSHTCAMVTPYTSFVELAEQLTARVPGNTAKKAVFLTTGAEAVENAIKVARAHTKRSGVIAFKGGFHGRTNMTMGLTGKVAPYKAGFGPFPGEIYHAPYPNAFHGISIEDSLQAIEDLFACDIEPSRVAAIIFEPVQGEGGFYQAPPAFAQALRELCDKHGILLIADEIQTGFARTGKMFATEYLGIEPDMMTMAKGIAGGFPISALVGKADIMDAAGPGGLGGTYAGSPLGCAAGLEVLKIIDEEQLCEKALKIGEVMTSHFRSLQSDFPVIGDVRNLGAMIAVEFVDPQSGAPMADLTKSLVAQAREEGVILLSCGVKGNVIRFLPALTIEDEILAEGIEKVKKALATLV</sequence>
<evidence type="ECO:0000256" key="1">
    <source>
        <dbReference type="ARBA" id="ARBA00001933"/>
    </source>
</evidence>
<evidence type="ECO:0000313" key="8">
    <source>
        <dbReference type="Proteomes" id="UP000465712"/>
    </source>
</evidence>
<dbReference type="RefSeq" id="WP_161445833.1">
    <property type="nucleotide sequence ID" value="NZ_WXWW01000213.1"/>
</dbReference>
<evidence type="ECO:0000256" key="6">
    <source>
        <dbReference type="RuleBase" id="RU003560"/>
    </source>
</evidence>
<dbReference type="InterPro" id="IPR050103">
    <property type="entry name" value="Class-III_PLP-dep_AT"/>
</dbReference>
<dbReference type="EMBL" id="WXWW01000213">
    <property type="protein sequence ID" value="NAW66459.1"/>
    <property type="molecule type" value="Genomic_DNA"/>
</dbReference>
<dbReference type="Pfam" id="PF00202">
    <property type="entry name" value="Aminotran_3"/>
    <property type="match status" value="1"/>
</dbReference>
<dbReference type="Proteomes" id="UP000465712">
    <property type="component" value="Unassembled WGS sequence"/>
</dbReference>
<comment type="cofactor">
    <cofactor evidence="1">
        <name>pyridoxal 5'-phosphate</name>
        <dbReference type="ChEBI" id="CHEBI:597326"/>
    </cofactor>
</comment>
<accession>A0A7X4WCY9</accession>
<dbReference type="SUPFAM" id="SSF53383">
    <property type="entry name" value="PLP-dependent transferases"/>
    <property type="match status" value="1"/>
</dbReference>
<dbReference type="GO" id="GO:0042802">
    <property type="term" value="F:identical protein binding"/>
    <property type="evidence" value="ECO:0007669"/>
    <property type="project" value="TreeGrafter"/>
</dbReference>
<name>A0A7X4WCY9_9GAMM</name>
<reference evidence="7 8" key="1">
    <citation type="submission" date="2017-05" db="EMBL/GenBank/DDBJ databases">
        <title>High clonality and local adaptation shapes Vibrionaceae linages within an endangered oasis.</title>
        <authorList>
            <person name="Vazquez-Rosas-Landa M."/>
        </authorList>
    </citation>
    <scope>NUCLEOTIDE SEQUENCE [LARGE SCALE GENOMIC DNA]</scope>
    <source>
        <strain evidence="7 8">P46_P4S1P180</strain>
    </source>
</reference>
<organism evidence="7 8">
    <name type="scientific">Photobacterium halotolerans</name>
    <dbReference type="NCBI Taxonomy" id="265726"/>
    <lineage>
        <taxon>Bacteria</taxon>
        <taxon>Pseudomonadati</taxon>
        <taxon>Pseudomonadota</taxon>
        <taxon>Gammaproteobacteria</taxon>
        <taxon>Vibrionales</taxon>
        <taxon>Vibrionaceae</taxon>
        <taxon>Photobacterium</taxon>
    </lineage>
</organism>
<evidence type="ECO:0000256" key="2">
    <source>
        <dbReference type="ARBA" id="ARBA00008954"/>
    </source>
</evidence>
<evidence type="ECO:0000256" key="5">
    <source>
        <dbReference type="ARBA" id="ARBA00022898"/>
    </source>
</evidence>
<dbReference type="InterPro" id="IPR015422">
    <property type="entry name" value="PyrdxlP-dep_Trfase_small"/>
</dbReference>
<dbReference type="InterPro" id="IPR049704">
    <property type="entry name" value="Aminotrans_3_PPA_site"/>
</dbReference>
<dbReference type="NCBIfam" id="TIGR00700">
    <property type="entry name" value="GABAtrnsam"/>
    <property type="match status" value="1"/>
</dbReference>
<evidence type="ECO:0000256" key="3">
    <source>
        <dbReference type="ARBA" id="ARBA00022576"/>
    </source>
</evidence>
<keyword evidence="3 7" id="KW-0032">Aminotransferase</keyword>
<dbReference type="GO" id="GO:0034386">
    <property type="term" value="F:4-aminobutyrate:2-oxoglutarate transaminase activity"/>
    <property type="evidence" value="ECO:0007669"/>
    <property type="project" value="UniProtKB-EC"/>
</dbReference>
<dbReference type="GO" id="GO:0009448">
    <property type="term" value="P:gamma-aminobutyric acid metabolic process"/>
    <property type="evidence" value="ECO:0007669"/>
    <property type="project" value="InterPro"/>
</dbReference>
<dbReference type="PANTHER" id="PTHR11986">
    <property type="entry name" value="AMINOTRANSFERASE CLASS III"/>
    <property type="match status" value="1"/>
</dbReference>
<protein>
    <submittedName>
        <fullName evidence="7">4-aminobutyrate--2-oxoglutarate transaminase</fullName>
        <ecNumber evidence="7">2.6.1.19</ecNumber>
    </submittedName>
</protein>
<dbReference type="PIRSF" id="PIRSF000521">
    <property type="entry name" value="Transaminase_4ab_Lys_Orn"/>
    <property type="match status" value="1"/>
</dbReference>